<dbReference type="Pfam" id="PF21046">
    <property type="entry name" value="Rad26-like_C"/>
    <property type="match status" value="1"/>
</dbReference>
<feature type="region of interest" description="Disordered" evidence="2">
    <location>
        <begin position="536"/>
        <end position="555"/>
    </location>
</feature>
<feature type="coiled-coil region" evidence="1">
    <location>
        <begin position="197"/>
        <end position="224"/>
    </location>
</feature>
<proteinExistence type="predicted"/>
<dbReference type="OrthoDB" id="5245063at2759"/>
<feature type="domain" description="Rad26-like helical repeats" evidence="3">
    <location>
        <begin position="519"/>
        <end position="747"/>
    </location>
</feature>
<feature type="compositionally biased region" description="Polar residues" evidence="2">
    <location>
        <begin position="32"/>
        <end position="48"/>
    </location>
</feature>
<evidence type="ECO:0000256" key="2">
    <source>
        <dbReference type="SAM" id="MobiDB-lite"/>
    </source>
</evidence>
<keyword evidence="7" id="KW-1185">Reference proteome</keyword>
<keyword evidence="1" id="KW-0175">Coiled coil</keyword>
<feature type="region of interest" description="Disordered" evidence="2">
    <location>
        <begin position="1"/>
        <end position="48"/>
    </location>
</feature>
<dbReference type="InterPro" id="IPR048380">
    <property type="entry name" value="Rad26-like_N"/>
</dbReference>
<evidence type="ECO:0000313" key="7">
    <source>
        <dbReference type="Proteomes" id="UP000606974"/>
    </source>
</evidence>
<dbReference type="Pfam" id="PF12331">
    <property type="entry name" value="Rad26-like_helical_rpts"/>
    <property type="match status" value="1"/>
</dbReference>
<evidence type="ECO:0000313" key="6">
    <source>
        <dbReference type="EMBL" id="KAF7507400.1"/>
    </source>
</evidence>
<dbReference type="EMBL" id="JAACFV010000069">
    <property type="protein sequence ID" value="KAF7507400.1"/>
    <property type="molecule type" value="Genomic_DNA"/>
</dbReference>
<feature type="compositionally biased region" description="Basic and acidic residues" evidence="2">
    <location>
        <begin position="386"/>
        <end position="398"/>
    </location>
</feature>
<evidence type="ECO:0000259" key="4">
    <source>
        <dbReference type="Pfam" id="PF21046"/>
    </source>
</evidence>
<evidence type="ECO:0008006" key="8">
    <source>
        <dbReference type="Google" id="ProtNLM"/>
    </source>
</evidence>
<dbReference type="Pfam" id="PF21048">
    <property type="entry name" value="Rad26-like_N"/>
    <property type="match status" value="1"/>
</dbReference>
<gene>
    <name evidence="6" type="ORF">GJ744_010459</name>
</gene>
<feature type="domain" description="Rad26-like C-terminal" evidence="4">
    <location>
        <begin position="754"/>
        <end position="817"/>
    </location>
</feature>
<comment type="caution">
    <text evidence="6">The sequence shown here is derived from an EMBL/GenBank/DDBJ whole genome shotgun (WGS) entry which is preliminary data.</text>
</comment>
<organism evidence="6 7">
    <name type="scientific">Endocarpon pusillum</name>
    <dbReference type="NCBI Taxonomy" id="364733"/>
    <lineage>
        <taxon>Eukaryota</taxon>
        <taxon>Fungi</taxon>
        <taxon>Dikarya</taxon>
        <taxon>Ascomycota</taxon>
        <taxon>Pezizomycotina</taxon>
        <taxon>Eurotiomycetes</taxon>
        <taxon>Chaetothyriomycetidae</taxon>
        <taxon>Verrucariales</taxon>
        <taxon>Verrucariaceae</taxon>
        <taxon>Endocarpon</taxon>
    </lineage>
</organism>
<accession>A0A8H7E3K1</accession>
<feature type="compositionally biased region" description="Polar residues" evidence="2">
    <location>
        <begin position="536"/>
        <end position="551"/>
    </location>
</feature>
<evidence type="ECO:0000256" key="1">
    <source>
        <dbReference type="SAM" id="Coils"/>
    </source>
</evidence>
<dbReference type="InterPro" id="IPR048379">
    <property type="entry name" value="Rad26-like_C"/>
</dbReference>
<feature type="compositionally biased region" description="Acidic residues" evidence="2">
    <location>
        <begin position="1"/>
        <end position="30"/>
    </location>
</feature>
<dbReference type="InterPro" id="IPR022093">
    <property type="entry name" value="Rad26-like_helical"/>
</dbReference>
<feature type="region of interest" description="Disordered" evidence="2">
    <location>
        <begin position="307"/>
        <end position="398"/>
    </location>
</feature>
<evidence type="ECO:0000259" key="3">
    <source>
        <dbReference type="Pfam" id="PF12331"/>
    </source>
</evidence>
<dbReference type="AlphaFoldDB" id="A0A8H7E3K1"/>
<sequence>MNGMDDNEEEDSFFPDDFDDLPDNAWDELEQNAIQSTQHPPINDTKQQTAVEPNNYLGNVVYRNVAPPKPVRQPFQRPINHQFPQQQYAQGQPYVRPADTGVYEDTDIPTSFEEREVHFDRNAGGNVTEREQWRQQRYGETSRPSKQAAIAYEQPYTRTFEEHELNEHNLDMDVDRTAALNAVNDQQSKQQHDSEREEALRSQIAELLRERDDLTRELQTAKSTVMTQMGEISIIRANQAEDSKGFDRQLVALKKSIQEEAENHKRDIEATNKRSERISNDNQFLQHELKEELEKIKALQKNLRDKETRLAKGDSTEGVTTPKKTRQLPLRDGFDDQDIAIVSPVKSPRKSKPGTPTNAGKRKRKVPDASPVPALTFHDSSTTQAKKVDGQPEEPVKRTEKALVIRKDTRINQSLQFMQRILNHRLAPTKDRILEVFSQYAFPSDTKKSFTSIVLEESASLSGETLPSGFTKTIIDLWAQALKEKYYMPIAALIEVVQFILALESSVINSGVIQKIVPVLQSSTDVNGTVRFNNSPVSSQNFGQSKQTPKSELNDEVDGTETLDMLYTIACSCVRKPKLMEDLWRTIDSNSILMMLNVAQPISDLTLTLNLLATSITPTTFGTIKSNETDQQKNERYLVDRVAYLLWETPRVDEGDPHPTKHATYELRMEALSLLSTLAFSSPHPHNDPSHHGSLLLATHPSIIGRLVRFIYDTLDALYAPIEPASPLHSLLSSLINRATLLLYRLLELHSKDINLHEKLTAISGGVQKHRVVLTRLAFSEGLHLESGISDETVAMAHEMLEEAVTPEEAEALIEVFPGFKGRGGGDE</sequence>
<reference evidence="6" key="1">
    <citation type="submission" date="2020-02" db="EMBL/GenBank/DDBJ databases">
        <authorList>
            <person name="Palmer J.M."/>
        </authorList>
    </citation>
    <scope>NUCLEOTIDE SEQUENCE</scope>
    <source>
        <strain evidence="6">EPUS1.4</strain>
        <tissue evidence="6">Thallus</tissue>
    </source>
</reference>
<dbReference type="Proteomes" id="UP000606974">
    <property type="component" value="Unassembled WGS sequence"/>
</dbReference>
<protein>
    <recommendedName>
        <fullName evidence="8">DNA repair protein Rad26</fullName>
    </recommendedName>
</protein>
<feature type="domain" description="Rad26-like N-terminal" evidence="5">
    <location>
        <begin position="417"/>
        <end position="460"/>
    </location>
</feature>
<evidence type="ECO:0000259" key="5">
    <source>
        <dbReference type="Pfam" id="PF21048"/>
    </source>
</evidence>
<name>A0A8H7E3K1_9EURO</name>
<feature type="region of interest" description="Disordered" evidence="2">
    <location>
        <begin position="125"/>
        <end position="146"/>
    </location>
</feature>